<comment type="caution">
    <text evidence="2">The sequence shown here is derived from an EMBL/GenBank/DDBJ whole genome shotgun (WGS) entry which is preliminary data.</text>
</comment>
<feature type="region of interest" description="Disordered" evidence="1">
    <location>
        <begin position="1"/>
        <end position="44"/>
    </location>
</feature>
<evidence type="ECO:0000256" key="1">
    <source>
        <dbReference type="SAM" id="MobiDB-lite"/>
    </source>
</evidence>
<dbReference type="EMBL" id="BLJY01000003">
    <property type="protein sequence ID" value="GFF13963.1"/>
    <property type="molecule type" value="Genomic_DNA"/>
</dbReference>
<evidence type="ECO:0000313" key="3">
    <source>
        <dbReference type="Proteomes" id="UP000452235"/>
    </source>
</evidence>
<reference evidence="2 3" key="1">
    <citation type="submission" date="2020-01" db="EMBL/GenBank/DDBJ databases">
        <title>Aspergillus terreus IFO 6365 whole genome shotgun sequence.</title>
        <authorList>
            <person name="Kanamasa S."/>
            <person name="Takahashi H."/>
        </authorList>
    </citation>
    <scope>NUCLEOTIDE SEQUENCE [LARGE SCALE GENOMIC DNA]</scope>
    <source>
        <strain evidence="2 3">IFO 6365</strain>
    </source>
</reference>
<keyword evidence="3" id="KW-1185">Reference proteome</keyword>
<dbReference type="AlphaFoldDB" id="A0A5M3YL17"/>
<protein>
    <submittedName>
        <fullName evidence="2">Uncharacterized protein</fullName>
    </submittedName>
</protein>
<dbReference type="OrthoDB" id="5335351at2759"/>
<dbReference type="Proteomes" id="UP000452235">
    <property type="component" value="Unassembled WGS sequence"/>
</dbReference>
<name>A0A5M3YL17_ASPTE</name>
<sequence>MASSTRGSQEAIQGQNTDTTLQGKPNSHKHGTSPETIPTRDDIQGLDWDQLQEVYINAMQEHGKAEEEVKNQTSDLLKIFTAWSETTLVRDETRALKRFKTQMQHVQNSEESLEMKKRHYTNVVKAFESALALLNNRVNH</sequence>
<organism evidence="2 3">
    <name type="scientific">Aspergillus terreus</name>
    <dbReference type="NCBI Taxonomy" id="33178"/>
    <lineage>
        <taxon>Eukaryota</taxon>
        <taxon>Fungi</taxon>
        <taxon>Dikarya</taxon>
        <taxon>Ascomycota</taxon>
        <taxon>Pezizomycotina</taxon>
        <taxon>Eurotiomycetes</taxon>
        <taxon>Eurotiomycetidae</taxon>
        <taxon>Eurotiales</taxon>
        <taxon>Aspergillaceae</taxon>
        <taxon>Aspergillus</taxon>
        <taxon>Aspergillus subgen. Circumdati</taxon>
    </lineage>
</organism>
<proteinExistence type="predicted"/>
<accession>A0A5M3YL17</accession>
<gene>
    <name evidence="2" type="ORF">ATEIFO6365_0003001600</name>
</gene>
<evidence type="ECO:0000313" key="2">
    <source>
        <dbReference type="EMBL" id="GFF13963.1"/>
    </source>
</evidence>
<feature type="compositionally biased region" description="Polar residues" evidence="1">
    <location>
        <begin position="1"/>
        <end position="25"/>
    </location>
</feature>